<dbReference type="Gene3D" id="1.10.10.10">
    <property type="entry name" value="Winged helix-like DNA-binding domain superfamily/Winged helix DNA-binding domain"/>
    <property type="match status" value="1"/>
</dbReference>
<dbReference type="InterPro" id="IPR036388">
    <property type="entry name" value="WH-like_DNA-bd_sf"/>
</dbReference>
<dbReference type="AlphaFoldDB" id="A0A832H3B9"/>
<dbReference type="SUPFAM" id="SSF46785">
    <property type="entry name" value="Winged helix' DNA-binding domain"/>
    <property type="match status" value="1"/>
</dbReference>
<proteinExistence type="predicted"/>
<evidence type="ECO:0000256" key="3">
    <source>
        <dbReference type="ARBA" id="ARBA00023163"/>
    </source>
</evidence>
<reference evidence="5" key="1">
    <citation type="journal article" date="2020" name="mSystems">
        <title>Genome- and Community-Level Interaction Insights into Carbon Utilization and Element Cycling Functions of Hydrothermarchaeota in Hydrothermal Sediment.</title>
        <authorList>
            <person name="Zhou Z."/>
            <person name="Liu Y."/>
            <person name="Xu W."/>
            <person name="Pan J."/>
            <person name="Luo Z.H."/>
            <person name="Li M."/>
        </authorList>
    </citation>
    <scope>NUCLEOTIDE SEQUENCE [LARGE SCALE GENOMIC DNA]</scope>
    <source>
        <strain evidence="5">SpSt-402</strain>
    </source>
</reference>
<dbReference type="PANTHER" id="PTHR33204">
    <property type="entry name" value="TRANSCRIPTIONAL REGULATOR, MARR FAMILY"/>
    <property type="match status" value="1"/>
</dbReference>
<feature type="domain" description="HTH hxlR-type" evidence="4">
    <location>
        <begin position="10"/>
        <end position="109"/>
    </location>
</feature>
<keyword evidence="3" id="KW-0804">Transcription</keyword>
<dbReference type="InterPro" id="IPR002577">
    <property type="entry name" value="HTH_HxlR"/>
</dbReference>
<dbReference type="EMBL" id="DSRD01000562">
    <property type="protein sequence ID" value="HGW94392.1"/>
    <property type="molecule type" value="Genomic_DNA"/>
</dbReference>
<protein>
    <submittedName>
        <fullName evidence="5">Transcriptional regulator</fullName>
    </submittedName>
</protein>
<dbReference type="Pfam" id="PF01638">
    <property type="entry name" value="HxlR"/>
    <property type="match status" value="1"/>
</dbReference>
<dbReference type="InterPro" id="IPR036390">
    <property type="entry name" value="WH_DNA-bd_sf"/>
</dbReference>
<keyword evidence="1" id="KW-0805">Transcription regulation</keyword>
<evidence type="ECO:0000259" key="4">
    <source>
        <dbReference type="PROSITE" id="PS51118"/>
    </source>
</evidence>
<keyword evidence="2" id="KW-0238">DNA-binding</keyword>
<evidence type="ECO:0000313" key="5">
    <source>
        <dbReference type="EMBL" id="HGW94392.1"/>
    </source>
</evidence>
<sequence length="121" mass="14159">MAAKERYVMCPVDAAIALMSGKWKPRILWKLHLYKVLRYSEFQREMPSITHKMLAQQLRELENDGLIIRTMYPVMPPKVEYRLSDFGQTLAPVIDSLVTWSRAHEPEVRAILKRKDESDSV</sequence>
<dbReference type="PROSITE" id="PS51118">
    <property type="entry name" value="HTH_HXLR"/>
    <property type="match status" value="1"/>
</dbReference>
<comment type="caution">
    <text evidence="5">The sequence shown here is derived from an EMBL/GenBank/DDBJ whole genome shotgun (WGS) entry which is preliminary data.</text>
</comment>
<name>A0A832H3B9_9CYAN</name>
<evidence type="ECO:0000256" key="1">
    <source>
        <dbReference type="ARBA" id="ARBA00023015"/>
    </source>
</evidence>
<dbReference type="PANTHER" id="PTHR33204:SF29">
    <property type="entry name" value="TRANSCRIPTIONAL REGULATOR"/>
    <property type="match status" value="1"/>
</dbReference>
<accession>A0A832H3B9</accession>
<dbReference type="GO" id="GO:0003677">
    <property type="term" value="F:DNA binding"/>
    <property type="evidence" value="ECO:0007669"/>
    <property type="project" value="UniProtKB-KW"/>
</dbReference>
<gene>
    <name evidence="5" type="ORF">ENR47_08940</name>
</gene>
<evidence type="ECO:0000256" key="2">
    <source>
        <dbReference type="ARBA" id="ARBA00023125"/>
    </source>
</evidence>
<organism evidence="5">
    <name type="scientific">Oscillatoriales cyanobacterium SpSt-402</name>
    <dbReference type="NCBI Taxonomy" id="2282168"/>
    <lineage>
        <taxon>Bacteria</taxon>
        <taxon>Bacillati</taxon>
        <taxon>Cyanobacteriota</taxon>
        <taxon>Cyanophyceae</taxon>
        <taxon>Oscillatoriophycideae</taxon>
        <taxon>Oscillatoriales</taxon>
    </lineage>
</organism>